<reference evidence="9 10" key="1">
    <citation type="submission" date="2019-02" db="EMBL/GenBank/DDBJ databases">
        <title>Investigation of anaerobic lignin degradation for improved lignocellulosic biofuels.</title>
        <authorList>
            <person name="Deangelis K."/>
        </authorList>
    </citation>
    <scope>NUCLEOTIDE SEQUENCE [LARGE SCALE GENOMIC DNA]</scope>
    <source>
        <strain evidence="9 10">159R</strain>
    </source>
</reference>
<feature type="transmembrane region" description="Helical" evidence="6">
    <location>
        <begin position="7"/>
        <end position="25"/>
    </location>
</feature>
<keyword evidence="2 6" id="KW-0812">Transmembrane</keyword>
<keyword evidence="3 6" id="KW-1133">Transmembrane helix</keyword>
<dbReference type="PANTHER" id="PTHR30367">
    <property type="entry name" value="P-HYDROXYBENZOIC ACID EFFLUX PUMP SUBUNIT AAEA-RELATED"/>
    <property type="match status" value="1"/>
</dbReference>
<dbReference type="EMBL" id="SJOI01000001">
    <property type="protein sequence ID" value="TCL07442.1"/>
    <property type="molecule type" value="Genomic_DNA"/>
</dbReference>
<dbReference type="OrthoDB" id="9811754at2"/>
<feature type="coiled-coil region" evidence="5">
    <location>
        <begin position="120"/>
        <end position="147"/>
    </location>
</feature>
<protein>
    <submittedName>
        <fullName evidence="9">RND family efflux transporter MFP subunit</fullName>
    </submittedName>
</protein>
<evidence type="ECO:0000259" key="7">
    <source>
        <dbReference type="Pfam" id="PF25917"/>
    </source>
</evidence>
<dbReference type="SUPFAM" id="SSF111369">
    <property type="entry name" value="HlyD-like secretion proteins"/>
    <property type="match status" value="1"/>
</dbReference>
<gene>
    <name evidence="9" type="ORF">EZJ58_5768</name>
</gene>
<dbReference type="GO" id="GO:0016020">
    <property type="term" value="C:membrane"/>
    <property type="evidence" value="ECO:0007669"/>
    <property type="project" value="InterPro"/>
</dbReference>
<dbReference type="InterPro" id="IPR058634">
    <property type="entry name" value="AaeA-lik-b-barrel"/>
</dbReference>
<dbReference type="AlphaFoldDB" id="A0A4R1NIG0"/>
<dbReference type="Gene3D" id="2.40.30.170">
    <property type="match status" value="1"/>
</dbReference>
<evidence type="ECO:0000256" key="4">
    <source>
        <dbReference type="ARBA" id="ARBA00023136"/>
    </source>
</evidence>
<dbReference type="Gene3D" id="2.40.50.100">
    <property type="match status" value="1"/>
</dbReference>
<evidence type="ECO:0000313" key="10">
    <source>
        <dbReference type="Proteomes" id="UP000294555"/>
    </source>
</evidence>
<name>A0A4R1NIG0_9GAMM</name>
<organism evidence="9 10">
    <name type="scientific">Sodalis ligni</name>
    <dbReference type="NCBI Taxonomy" id="2697027"/>
    <lineage>
        <taxon>Bacteria</taxon>
        <taxon>Pseudomonadati</taxon>
        <taxon>Pseudomonadota</taxon>
        <taxon>Gammaproteobacteria</taxon>
        <taxon>Enterobacterales</taxon>
        <taxon>Bruguierivoracaceae</taxon>
        <taxon>Sodalis</taxon>
    </lineage>
</organism>
<dbReference type="Proteomes" id="UP000294555">
    <property type="component" value="Unassembled WGS sequence"/>
</dbReference>
<dbReference type="Pfam" id="PF25917">
    <property type="entry name" value="BSH_RND"/>
    <property type="match status" value="1"/>
</dbReference>
<feature type="domain" description="p-hydroxybenzoic acid efflux pump subunit AaeA-like beta-barrel" evidence="8">
    <location>
        <begin position="186"/>
        <end position="285"/>
    </location>
</feature>
<keyword evidence="4 6" id="KW-0472">Membrane</keyword>
<evidence type="ECO:0000313" key="9">
    <source>
        <dbReference type="EMBL" id="TCL07442.1"/>
    </source>
</evidence>
<sequence length="288" mass="32002">MKAIGKYILSVIMLFMIVVVSYRLWNFYTLGPWTRDAKIRGEVIQIAAEVPGKLIHLPITDDQKVSRGDLLLAIDPSDYQINLDNALAKSAQLIIQRDQALHQYARRARLTNQVISQEDLETAKTALSSLNNQIDQATIAIKKARLDLSRTKIYAPADGYVTNLGLREGNYISAGQSLLALVDANSFYVMAYFEETKLRYIAAGKPVEIDPYDGGQPLYGHITGIGRAIVDQSASTGEQLLQNVEPDYPWVRLAQRIPVRIAIDRRDGGAAYPPLIAGTTCTVKIRDR</sequence>
<dbReference type="GO" id="GO:0022857">
    <property type="term" value="F:transmembrane transporter activity"/>
    <property type="evidence" value="ECO:0007669"/>
    <property type="project" value="InterPro"/>
</dbReference>
<evidence type="ECO:0000256" key="1">
    <source>
        <dbReference type="ARBA" id="ARBA00009477"/>
    </source>
</evidence>
<feature type="domain" description="Multidrug resistance protein MdtA-like barrel-sandwich hybrid" evidence="7">
    <location>
        <begin position="43"/>
        <end position="182"/>
    </location>
</feature>
<proteinExistence type="inferred from homology"/>
<dbReference type="InterPro" id="IPR058625">
    <property type="entry name" value="MdtA-like_BSH"/>
</dbReference>
<evidence type="ECO:0000256" key="3">
    <source>
        <dbReference type="ARBA" id="ARBA00022989"/>
    </source>
</evidence>
<keyword evidence="5" id="KW-0175">Coiled coil</keyword>
<dbReference type="InterPro" id="IPR006143">
    <property type="entry name" value="RND_pump_MFP"/>
</dbReference>
<comment type="similarity">
    <text evidence="1">Belongs to the membrane fusion protein (MFP) (TC 8.A.1) family.</text>
</comment>
<evidence type="ECO:0000256" key="6">
    <source>
        <dbReference type="SAM" id="Phobius"/>
    </source>
</evidence>
<dbReference type="NCBIfam" id="TIGR01730">
    <property type="entry name" value="RND_mfp"/>
    <property type="match status" value="1"/>
</dbReference>
<evidence type="ECO:0000256" key="5">
    <source>
        <dbReference type="SAM" id="Coils"/>
    </source>
</evidence>
<keyword evidence="10" id="KW-1185">Reference proteome</keyword>
<dbReference type="Gene3D" id="1.10.287.470">
    <property type="entry name" value="Helix hairpin bin"/>
    <property type="match status" value="1"/>
</dbReference>
<dbReference type="PANTHER" id="PTHR30367:SF1">
    <property type="entry name" value="MULTIDRUG RESISTANCE PROTEIN MDTN"/>
    <property type="match status" value="1"/>
</dbReference>
<dbReference type="Pfam" id="PF25963">
    <property type="entry name" value="Beta-barrel_AAEA"/>
    <property type="match status" value="1"/>
</dbReference>
<accession>A0A4R1NIG0</accession>
<dbReference type="RefSeq" id="WP_132927625.1">
    <property type="nucleotide sequence ID" value="NZ_CP075169.1"/>
</dbReference>
<evidence type="ECO:0000256" key="2">
    <source>
        <dbReference type="ARBA" id="ARBA00022692"/>
    </source>
</evidence>
<dbReference type="InterPro" id="IPR050393">
    <property type="entry name" value="MFP_Efflux_Pump"/>
</dbReference>
<evidence type="ECO:0000259" key="8">
    <source>
        <dbReference type="Pfam" id="PF25963"/>
    </source>
</evidence>
<comment type="caution">
    <text evidence="9">The sequence shown here is derived from an EMBL/GenBank/DDBJ whole genome shotgun (WGS) entry which is preliminary data.</text>
</comment>